<evidence type="ECO:0000313" key="7">
    <source>
        <dbReference type="Proteomes" id="UP001595900"/>
    </source>
</evidence>
<dbReference type="SUPFAM" id="SSF51445">
    <property type="entry name" value="(Trans)glycosidases"/>
    <property type="match status" value="1"/>
</dbReference>
<reference evidence="7" key="1">
    <citation type="journal article" date="2019" name="Int. J. Syst. Evol. Microbiol.">
        <title>The Global Catalogue of Microorganisms (GCM) 10K type strain sequencing project: providing services to taxonomists for standard genome sequencing and annotation.</title>
        <authorList>
            <consortium name="The Broad Institute Genomics Platform"/>
            <consortium name="The Broad Institute Genome Sequencing Center for Infectious Disease"/>
            <person name="Wu L."/>
            <person name="Ma J."/>
        </authorList>
    </citation>
    <scope>NUCLEOTIDE SEQUENCE [LARGE SCALE GENOMIC DNA]</scope>
    <source>
        <strain evidence="7">CGMCC 1.10363</strain>
    </source>
</reference>
<dbReference type="InterPro" id="IPR017853">
    <property type="entry name" value="GH"/>
</dbReference>
<evidence type="ECO:0000313" key="6">
    <source>
        <dbReference type="EMBL" id="MFC4245091.1"/>
    </source>
</evidence>
<dbReference type="PRINTS" id="PR00739">
    <property type="entry name" value="GLHYDRLASE26"/>
</dbReference>
<evidence type="ECO:0000259" key="5">
    <source>
        <dbReference type="PROSITE" id="PS51764"/>
    </source>
</evidence>
<comment type="similarity">
    <text evidence="1 4">Belongs to the glycosyl hydrolase 26 family.</text>
</comment>
<evidence type="ECO:0000256" key="1">
    <source>
        <dbReference type="ARBA" id="ARBA00007754"/>
    </source>
</evidence>
<evidence type="ECO:0000256" key="2">
    <source>
        <dbReference type="ARBA" id="ARBA00022801"/>
    </source>
</evidence>
<comment type="caution">
    <text evidence="4">Lacks conserved residue(s) required for the propagation of feature annotation.</text>
</comment>
<sequence>MAAAPLIDDHATPETRALYAGLQSFDAPPGVVGFDLGGIEALAGHNLDGVAFPAIIRDVRAAHVRGDLVTLTWHSVNPLTHGGHGGRGDNRAPLSAASVLPTGRAHEKYVKWLDNVGMLIKQLTDASGTPIPLVFRPFDQHNADRFWWGLGDGSVESDTKPDEFAALWRFTVDYLRDVSGLHNLIWTLSPDVDRITADDVAGRYVRGYPGDEFVDVLAIETADSTLFEAVSQLAAERGKGALSLGSNRE</sequence>
<dbReference type="Pfam" id="PF02156">
    <property type="entry name" value="Glyco_hydro_26"/>
    <property type="match status" value="1"/>
</dbReference>
<organism evidence="6 7">
    <name type="scientific">Gryllotalpicola reticulitermitis</name>
    <dbReference type="NCBI Taxonomy" id="1184153"/>
    <lineage>
        <taxon>Bacteria</taxon>
        <taxon>Bacillati</taxon>
        <taxon>Actinomycetota</taxon>
        <taxon>Actinomycetes</taxon>
        <taxon>Micrococcales</taxon>
        <taxon>Microbacteriaceae</taxon>
        <taxon>Gryllotalpicola</taxon>
    </lineage>
</organism>
<protein>
    <submittedName>
        <fullName evidence="6">Glycosyl hydrolase</fullName>
    </submittedName>
</protein>
<dbReference type="Proteomes" id="UP001595900">
    <property type="component" value="Unassembled WGS sequence"/>
</dbReference>
<gene>
    <name evidence="6" type="ORF">ACFOYW_17120</name>
</gene>
<comment type="caution">
    <text evidence="6">The sequence shown here is derived from an EMBL/GenBank/DDBJ whole genome shotgun (WGS) entry which is preliminary data.</text>
</comment>
<name>A0ABV8QCC4_9MICO</name>
<proteinExistence type="inferred from homology"/>
<dbReference type="Gene3D" id="3.20.20.80">
    <property type="entry name" value="Glycosidases"/>
    <property type="match status" value="1"/>
</dbReference>
<evidence type="ECO:0000256" key="3">
    <source>
        <dbReference type="ARBA" id="ARBA00023295"/>
    </source>
</evidence>
<keyword evidence="2 6" id="KW-0378">Hydrolase</keyword>
<dbReference type="PROSITE" id="PS51764">
    <property type="entry name" value="GH26"/>
    <property type="match status" value="1"/>
</dbReference>
<evidence type="ECO:0000256" key="4">
    <source>
        <dbReference type="PROSITE-ProRule" id="PRU01100"/>
    </source>
</evidence>
<keyword evidence="7" id="KW-1185">Reference proteome</keyword>
<accession>A0ABV8QCC4</accession>
<dbReference type="EMBL" id="JBHSCN010000020">
    <property type="protein sequence ID" value="MFC4245091.1"/>
    <property type="molecule type" value="Genomic_DNA"/>
</dbReference>
<dbReference type="GO" id="GO:0016787">
    <property type="term" value="F:hydrolase activity"/>
    <property type="evidence" value="ECO:0007669"/>
    <property type="project" value="UniProtKB-KW"/>
</dbReference>
<keyword evidence="3" id="KW-0326">Glycosidase</keyword>
<dbReference type="RefSeq" id="WP_390231812.1">
    <property type="nucleotide sequence ID" value="NZ_JBHSCN010000020.1"/>
</dbReference>
<dbReference type="InterPro" id="IPR022790">
    <property type="entry name" value="GH26_dom"/>
</dbReference>
<feature type="domain" description="GH26" evidence="5">
    <location>
        <begin position="1"/>
        <end position="249"/>
    </location>
</feature>
<dbReference type="InterPro" id="IPR000805">
    <property type="entry name" value="Glyco_hydro_26"/>
</dbReference>